<dbReference type="Pfam" id="PF23551">
    <property type="entry name" value="Zn_ribbon_20"/>
    <property type="match status" value="1"/>
</dbReference>
<feature type="region of interest" description="Disordered" evidence="1">
    <location>
        <begin position="256"/>
        <end position="325"/>
    </location>
</feature>
<dbReference type="PANTHER" id="PTHR45496:SF1">
    <property type="entry name" value="CHAPERONE DNAJ-DOMAIN SUPERFAMILY PROTEIN"/>
    <property type="match status" value="1"/>
</dbReference>
<dbReference type="InterPro" id="IPR056988">
    <property type="entry name" value="Zn_ribbon_pln"/>
</dbReference>
<evidence type="ECO:0000256" key="1">
    <source>
        <dbReference type="SAM" id="MobiDB-lite"/>
    </source>
</evidence>
<evidence type="ECO:0000259" key="2">
    <source>
        <dbReference type="PROSITE" id="PS50076"/>
    </source>
</evidence>
<dbReference type="Gene3D" id="1.10.287.110">
    <property type="entry name" value="DnaJ domain"/>
    <property type="match status" value="1"/>
</dbReference>
<keyword evidence="4" id="KW-1185">Reference proteome</keyword>
<dbReference type="Proteomes" id="UP000036987">
    <property type="component" value="Unassembled WGS sequence"/>
</dbReference>
<evidence type="ECO:0000313" key="4">
    <source>
        <dbReference type="Proteomes" id="UP000036987"/>
    </source>
</evidence>
<feature type="domain" description="J" evidence="2">
    <location>
        <begin position="79"/>
        <end position="149"/>
    </location>
</feature>
<dbReference type="OrthoDB" id="10250354at2759"/>
<reference evidence="4" key="1">
    <citation type="journal article" date="2016" name="Nature">
        <title>The genome of the seagrass Zostera marina reveals angiosperm adaptation to the sea.</title>
        <authorList>
            <person name="Olsen J.L."/>
            <person name="Rouze P."/>
            <person name="Verhelst B."/>
            <person name="Lin Y.-C."/>
            <person name="Bayer T."/>
            <person name="Collen J."/>
            <person name="Dattolo E."/>
            <person name="De Paoli E."/>
            <person name="Dittami S."/>
            <person name="Maumus F."/>
            <person name="Michel G."/>
            <person name="Kersting A."/>
            <person name="Lauritano C."/>
            <person name="Lohaus R."/>
            <person name="Toepel M."/>
            <person name="Tonon T."/>
            <person name="Vanneste K."/>
            <person name="Amirebrahimi M."/>
            <person name="Brakel J."/>
            <person name="Bostroem C."/>
            <person name="Chovatia M."/>
            <person name="Grimwood J."/>
            <person name="Jenkins J.W."/>
            <person name="Jueterbock A."/>
            <person name="Mraz A."/>
            <person name="Stam W.T."/>
            <person name="Tice H."/>
            <person name="Bornberg-Bauer E."/>
            <person name="Green P.J."/>
            <person name="Pearson G.A."/>
            <person name="Procaccini G."/>
            <person name="Duarte C.M."/>
            <person name="Schmutz J."/>
            <person name="Reusch T.B.H."/>
            <person name="Van de Peer Y."/>
        </authorList>
    </citation>
    <scope>NUCLEOTIDE SEQUENCE [LARGE SCALE GENOMIC DNA]</scope>
    <source>
        <strain evidence="4">cv. Finnish</strain>
    </source>
</reference>
<dbReference type="InterPro" id="IPR001623">
    <property type="entry name" value="DnaJ_domain"/>
</dbReference>
<dbReference type="EMBL" id="LFYR01001331">
    <property type="protein sequence ID" value="KMZ62590.1"/>
    <property type="molecule type" value="Genomic_DNA"/>
</dbReference>
<dbReference type="STRING" id="29655.A0A0K9P300"/>
<dbReference type="PROSITE" id="PS50076">
    <property type="entry name" value="DNAJ_2"/>
    <property type="match status" value="1"/>
</dbReference>
<dbReference type="GO" id="GO:0005783">
    <property type="term" value="C:endoplasmic reticulum"/>
    <property type="evidence" value="ECO:0007669"/>
    <property type="project" value="UniProtKB-ARBA"/>
</dbReference>
<feature type="compositionally biased region" description="Basic residues" evidence="1">
    <location>
        <begin position="352"/>
        <end position="364"/>
    </location>
</feature>
<dbReference type="InterPro" id="IPR036869">
    <property type="entry name" value="J_dom_sf"/>
</dbReference>
<feature type="region of interest" description="Disordered" evidence="1">
    <location>
        <begin position="337"/>
        <end position="379"/>
    </location>
</feature>
<dbReference type="OMA" id="ICIPAHP"/>
<dbReference type="SMART" id="SM00271">
    <property type="entry name" value="DnaJ"/>
    <property type="match status" value="1"/>
</dbReference>
<name>A0A0K9P300_ZOSMR</name>
<accession>A0A0K9P300</accession>
<feature type="compositionally biased region" description="Basic residues" evidence="1">
    <location>
        <begin position="303"/>
        <end position="315"/>
    </location>
</feature>
<dbReference type="AlphaFoldDB" id="A0A0K9P300"/>
<dbReference type="InterPro" id="IPR053052">
    <property type="entry name" value="Imprinting_Balance_Reg"/>
</dbReference>
<sequence length="416" mass="45511">MDGGGGGGEGRQGATADPAEAQRWYEIAAKLLEVQDLIGCKRFAERAMDADPLFDGVDQIIAAADVLLASQRRINNHVDWYAILQLETSLSSEECPDTPVVKRAYRRLALLLHPRSNLHPSATNAFKLVNEAWGFLSDPAKKKLYDDEIKIAAHLASNGQDKSTAIDQSSPDPPSTFWTMCSSCFRAYEYGNEYKGKFLLCQNCQKSFQAEELTNVPPSVPGTDLYYCSWGLFPLGFPGVPSFNGVVIPEGTICIPAHPSQHPPPGGGGGGGRRDSFGGTKIVSNGNATQINTRQKSTPPVGRRPRKVLAKKPKKKDSVPPARVLSQSAILFGEEMDQEISESPAPAQAPPQHHRQQQQQHHQHQQQQQNVHNNAGDYGGRFDMNSFGIDLDHTAEVLGNLENLPFLNGDDIIIMH</sequence>
<dbReference type="SUPFAM" id="SSF46565">
    <property type="entry name" value="Chaperone J-domain"/>
    <property type="match status" value="1"/>
</dbReference>
<comment type="caution">
    <text evidence="3">The sequence shown here is derived from an EMBL/GenBank/DDBJ whole genome shotgun (WGS) entry which is preliminary data.</text>
</comment>
<gene>
    <name evidence="3" type="ORF">ZOSMA_450G00020</name>
</gene>
<proteinExistence type="predicted"/>
<dbReference type="CDD" id="cd06257">
    <property type="entry name" value="DnaJ"/>
    <property type="match status" value="1"/>
</dbReference>
<dbReference type="PANTHER" id="PTHR45496">
    <property type="entry name" value="CHAPERONE DNAJ-DOMAIN SUPERFAMILY PROTEIN"/>
    <property type="match status" value="1"/>
</dbReference>
<protein>
    <recommendedName>
        <fullName evidence="2">J domain-containing protein</fullName>
    </recommendedName>
</protein>
<evidence type="ECO:0000313" key="3">
    <source>
        <dbReference type="EMBL" id="KMZ62590.1"/>
    </source>
</evidence>
<feature type="compositionally biased region" description="Polar residues" evidence="1">
    <location>
        <begin position="282"/>
        <end position="298"/>
    </location>
</feature>
<dbReference type="Pfam" id="PF00226">
    <property type="entry name" value="DnaJ"/>
    <property type="match status" value="1"/>
</dbReference>
<organism evidence="3 4">
    <name type="scientific">Zostera marina</name>
    <name type="common">Eelgrass</name>
    <dbReference type="NCBI Taxonomy" id="29655"/>
    <lineage>
        <taxon>Eukaryota</taxon>
        <taxon>Viridiplantae</taxon>
        <taxon>Streptophyta</taxon>
        <taxon>Embryophyta</taxon>
        <taxon>Tracheophyta</taxon>
        <taxon>Spermatophyta</taxon>
        <taxon>Magnoliopsida</taxon>
        <taxon>Liliopsida</taxon>
        <taxon>Zosteraceae</taxon>
        <taxon>Zostera</taxon>
    </lineage>
</organism>